<evidence type="ECO:0000313" key="2">
    <source>
        <dbReference type="EMBL" id="MBB3195194.1"/>
    </source>
</evidence>
<evidence type="ECO:0008006" key="4">
    <source>
        <dbReference type="Google" id="ProtNLM"/>
    </source>
</evidence>
<keyword evidence="3" id="KW-1185">Reference proteome</keyword>
<dbReference type="Proteomes" id="UP000574369">
    <property type="component" value="Unassembled WGS sequence"/>
</dbReference>
<evidence type="ECO:0000313" key="3">
    <source>
        <dbReference type="Proteomes" id="UP000574369"/>
    </source>
</evidence>
<dbReference type="RefSeq" id="WP_088451056.1">
    <property type="nucleotide sequence ID" value="NZ_JACHXO010000004.1"/>
</dbReference>
<proteinExistence type="predicted"/>
<sequence>MAGRLIQPRTAALVALTLLVVLLHLGLLGGVQQLLGDWAPVTPEPERIQAAFVRALQPAPPPPPMDTRPRGEEGAPGADLVKAKPGLKAPAGDLPGRLAASDTPSRQSATAPDPLSSPHALQLPETPGDYQPGIEWPLSTEMQYRLTGNFRGPIYGQARVQWLREGAHYQVHLEASIGPALAPLMTRRLSSDGMIGPDGLMPRRFDEVTGGLAGGRRQTSLLFDDGGVVLANGQRVPRTDDTQDAASQFVQLTWMFLTGRQTAQPGWLVQLPLALPRRVHTWRYVVRNDLETVDTPMGPLQAWHVDSDMVDTWGDMETEMWLAPSLQYLPVRIRIWQNRQKDANSYIDLTLKEAPLQAMPAAASAPQ</sequence>
<dbReference type="EMBL" id="JACHXO010000004">
    <property type="protein sequence ID" value="MBB3195194.1"/>
    <property type="molecule type" value="Genomic_DNA"/>
</dbReference>
<name>A0ABR6GVC3_9BURK</name>
<accession>A0ABR6GVC3</accession>
<reference evidence="2 3" key="1">
    <citation type="submission" date="2020-08" db="EMBL/GenBank/DDBJ databases">
        <title>Genomic Encyclopedia of Type Strains, Phase III (KMG-III): the genomes of soil and plant-associated and newly described type strains.</title>
        <authorList>
            <person name="Whitman W."/>
        </authorList>
    </citation>
    <scope>NUCLEOTIDE SEQUENCE [LARGE SCALE GENOMIC DNA]</scope>
    <source>
        <strain evidence="2 3">CECT 7247</strain>
    </source>
</reference>
<dbReference type="Pfam" id="PF11306">
    <property type="entry name" value="DUF3108"/>
    <property type="match status" value="1"/>
</dbReference>
<dbReference type="InterPro" id="IPR021457">
    <property type="entry name" value="DUF3108"/>
</dbReference>
<comment type="caution">
    <text evidence="2">The sequence shown here is derived from an EMBL/GenBank/DDBJ whole genome shotgun (WGS) entry which is preliminary data.</text>
</comment>
<organism evidence="2 3">
    <name type="scientific">Roseateles terrae</name>
    <dbReference type="NCBI Taxonomy" id="431060"/>
    <lineage>
        <taxon>Bacteria</taxon>
        <taxon>Pseudomonadati</taxon>
        <taxon>Pseudomonadota</taxon>
        <taxon>Betaproteobacteria</taxon>
        <taxon>Burkholderiales</taxon>
        <taxon>Sphaerotilaceae</taxon>
        <taxon>Roseateles</taxon>
    </lineage>
</organism>
<protein>
    <recommendedName>
        <fullName evidence="4">DUF3108 domain-containing protein</fullName>
    </recommendedName>
</protein>
<gene>
    <name evidence="2" type="ORF">FHS28_002597</name>
</gene>
<evidence type="ECO:0000256" key="1">
    <source>
        <dbReference type="SAM" id="MobiDB-lite"/>
    </source>
</evidence>
<feature type="region of interest" description="Disordered" evidence="1">
    <location>
        <begin position="55"/>
        <end position="134"/>
    </location>
</feature>